<evidence type="ECO:0000256" key="1">
    <source>
        <dbReference type="ARBA" id="ARBA00022833"/>
    </source>
</evidence>
<name>A0ABS4S9N4_9BACI</name>
<dbReference type="InterPro" id="IPR036866">
    <property type="entry name" value="RibonucZ/Hydroxyglut_hydro"/>
</dbReference>
<feature type="domain" description="Metallo-beta-lactamase" evidence="2">
    <location>
        <begin position="18"/>
        <end position="200"/>
    </location>
</feature>
<dbReference type="Pfam" id="PF12706">
    <property type="entry name" value="Lactamase_B_2"/>
    <property type="match status" value="1"/>
</dbReference>
<dbReference type="SMART" id="SM00849">
    <property type="entry name" value="Lactamase_B"/>
    <property type="match status" value="1"/>
</dbReference>
<gene>
    <name evidence="3" type="ORF">J2Z81_002192</name>
</gene>
<dbReference type="Gene3D" id="3.60.15.10">
    <property type="entry name" value="Ribonuclease Z/Hydroxyacylglutathione hydrolase-like"/>
    <property type="match status" value="1"/>
</dbReference>
<evidence type="ECO:0000259" key="2">
    <source>
        <dbReference type="SMART" id="SM00849"/>
    </source>
</evidence>
<dbReference type="PANTHER" id="PTHR46018:SF4">
    <property type="entry name" value="METALLO-HYDROLASE YHFI-RELATED"/>
    <property type="match status" value="1"/>
</dbReference>
<reference evidence="3 4" key="1">
    <citation type="submission" date="2021-03" db="EMBL/GenBank/DDBJ databases">
        <title>Genomic Encyclopedia of Type Strains, Phase IV (KMG-IV): sequencing the most valuable type-strain genomes for metagenomic binning, comparative biology and taxonomic classification.</title>
        <authorList>
            <person name="Goeker M."/>
        </authorList>
    </citation>
    <scope>NUCLEOTIDE SEQUENCE [LARGE SCALE GENOMIC DNA]</scope>
    <source>
        <strain evidence="3 4">DSM 25790</strain>
    </source>
</reference>
<organism evidence="3 4">
    <name type="scientific">Virgibacillus alimentarius</name>
    <dbReference type="NCBI Taxonomy" id="698769"/>
    <lineage>
        <taxon>Bacteria</taxon>
        <taxon>Bacillati</taxon>
        <taxon>Bacillota</taxon>
        <taxon>Bacilli</taxon>
        <taxon>Bacillales</taxon>
        <taxon>Bacillaceae</taxon>
        <taxon>Virgibacillus</taxon>
    </lineage>
</organism>
<sequence length="248" mass="27711">MKLTILGFWGGYPAADGATSAYLLEEKNFKLLLDAGSGSLAKLQKYINLKDLNAVILSHHHHDHIADIGVLQYAKLVQSFTTDCRRTLPIYSHNEDKERFDALSHDYTEGVVYNPNAPLHIGPFSITFMKTFHPVPCYGMRITNGEGTLVYTADTAYKKEWEAFAANADVLITDCNFYADQDGTKAGHMTSKEGAIIAEHANVKQLILSHLPQYGDHSRLIQEAKQYYNGPVQLAKEGLTWEFKSGEQ</sequence>
<accession>A0ABS4S9N4</accession>
<evidence type="ECO:0000313" key="3">
    <source>
        <dbReference type="EMBL" id="MBP2258221.1"/>
    </source>
</evidence>
<dbReference type="CDD" id="cd07716">
    <property type="entry name" value="RNaseZ_short-form-like_MBL-fold"/>
    <property type="match status" value="1"/>
</dbReference>
<proteinExistence type="predicted"/>
<dbReference type="RefSeq" id="WP_226371341.1">
    <property type="nucleotide sequence ID" value="NZ_JAGIKX010000022.1"/>
</dbReference>
<keyword evidence="4" id="KW-1185">Reference proteome</keyword>
<dbReference type="SUPFAM" id="SSF56281">
    <property type="entry name" value="Metallo-hydrolase/oxidoreductase"/>
    <property type="match status" value="1"/>
</dbReference>
<dbReference type="EMBL" id="JAGIKX010000022">
    <property type="protein sequence ID" value="MBP2258221.1"/>
    <property type="molecule type" value="Genomic_DNA"/>
</dbReference>
<dbReference type="Proteomes" id="UP001519294">
    <property type="component" value="Unassembled WGS sequence"/>
</dbReference>
<protein>
    <submittedName>
        <fullName evidence="3">Ribonuclease BN (tRNA processing enzyme)</fullName>
    </submittedName>
</protein>
<evidence type="ECO:0000313" key="4">
    <source>
        <dbReference type="Proteomes" id="UP001519294"/>
    </source>
</evidence>
<keyword evidence="1" id="KW-0862">Zinc</keyword>
<dbReference type="PANTHER" id="PTHR46018">
    <property type="entry name" value="ZINC PHOSPHODIESTERASE ELAC PROTEIN 1"/>
    <property type="match status" value="1"/>
</dbReference>
<comment type="caution">
    <text evidence="3">The sequence shown here is derived from an EMBL/GenBank/DDBJ whole genome shotgun (WGS) entry which is preliminary data.</text>
</comment>
<dbReference type="InterPro" id="IPR001279">
    <property type="entry name" value="Metallo-B-lactamas"/>
</dbReference>